<feature type="compositionally biased region" description="Basic and acidic residues" evidence="3">
    <location>
        <begin position="64"/>
        <end position="83"/>
    </location>
</feature>
<organism evidence="5 6">
    <name type="scientific">Durusdinium trenchii</name>
    <dbReference type="NCBI Taxonomy" id="1381693"/>
    <lineage>
        <taxon>Eukaryota</taxon>
        <taxon>Sar</taxon>
        <taxon>Alveolata</taxon>
        <taxon>Dinophyceae</taxon>
        <taxon>Suessiales</taxon>
        <taxon>Symbiodiniaceae</taxon>
        <taxon>Durusdinium</taxon>
    </lineage>
</organism>
<name>A0ABP0S2S2_9DINO</name>
<feature type="region of interest" description="Disordered" evidence="3">
    <location>
        <begin position="258"/>
        <end position="297"/>
    </location>
</feature>
<keyword evidence="2" id="KW-0175">Coiled coil</keyword>
<comment type="caution">
    <text evidence="5">The sequence shown here is derived from an EMBL/GenBank/DDBJ whole genome shotgun (WGS) entry which is preliminary data.</text>
</comment>
<feature type="compositionally biased region" description="Low complexity" evidence="3">
    <location>
        <begin position="373"/>
        <end position="382"/>
    </location>
</feature>
<keyword evidence="1" id="KW-0479">Metal-binding</keyword>
<dbReference type="PROSITE" id="PS50158">
    <property type="entry name" value="ZF_CCHC"/>
    <property type="match status" value="1"/>
</dbReference>
<feature type="region of interest" description="Disordered" evidence="3">
    <location>
        <begin position="55"/>
        <end position="83"/>
    </location>
</feature>
<keyword evidence="1" id="KW-0862">Zinc</keyword>
<evidence type="ECO:0000256" key="2">
    <source>
        <dbReference type="SAM" id="Coils"/>
    </source>
</evidence>
<dbReference type="Gene3D" id="4.10.60.10">
    <property type="entry name" value="Zinc finger, CCHC-type"/>
    <property type="match status" value="1"/>
</dbReference>
<evidence type="ECO:0000313" key="6">
    <source>
        <dbReference type="Proteomes" id="UP001642484"/>
    </source>
</evidence>
<dbReference type="Proteomes" id="UP001642484">
    <property type="component" value="Unassembled WGS sequence"/>
</dbReference>
<keyword evidence="6" id="KW-1185">Reference proteome</keyword>
<evidence type="ECO:0000313" key="5">
    <source>
        <dbReference type="EMBL" id="CAK9106658.1"/>
    </source>
</evidence>
<feature type="coiled-coil region" evidence="2">
    <location>
        <begin position="205"/>
        <end position="237"/>
    </location>
</feature>
<feature type="region of interest" description="Disordered" evidence="3">
    <location>
        <begin position="370"/>
        <end position="541"/>
    </location>
</feature>
<keyword evidence="1" id="KW-0863">Zinc-finger</keyword>
<feature type="domain" description="CCHC-type" evidence="4">
    <location>
        <begin position="45"/>
        <end position="59"/>
    </location>
</feature>
<evidence type="ECO:0000256" key="3">
    <source>
        <dbReference type="SAM" id="MobiDB-lite"/>
    </source>
</evidence>
<gene>
    <name evidence="5" type="ORF">CCMP2556_LOCUS49829</name>
</gene>
<reference evidence="5 6" key="1">
    <citation type="submission" date="2024-02" db="EMBL/GenBank/DDBJ databases">
        <authorList>
            <person name="Chen Y."/>
            <person name="Shah S."/>
            <person name="Dougan E. K."/>
            <person name="Thang M."/>
            <person name="Chan C."/>
        </authorList>
    </citation>
    <scope>NUCLEOTIDE SEQUENCE [LARGE SCALE GENOMIC DNA]</scope>
</reference>
<sequence length="541" mass="58766">MFIHIICCIKFQSNFDHKMRPSGCPTRRQAALPSVERLKLTIETCSNCHFPGHKAKQCPMPAERTSEKQKKEDDGKDGKEAKGARASKRVCPICEASSHPRICCPKLSAEQRAEYLARIEDFRKLQEAFQEATPVQEPPKVKEIKEATAAHVLVAAYRNIEVAVRDRMREIMTRMGLERLVVFSAAEEAAEAKAAADRTKAAGRAEKAQQAAQAAAKKAAERKAQKAEAVAKALAAKTAKVEAAAKALAAKTAKAEAEAKRRAEAKPKAKKESVPAPPAARGKRGNQETGPGKFTSKTGTVEVVRYITDGPARGWMVKGRAYTSSTQYFVKRPEAQLWETRYQALKGYNQTDPICTAVEKLRVEISEELAQPAKAKASASSSVSEDTPRRSEDSGSRKRLRLVSNSRPAPPESEEPKASAPAPPASAPAEPEEPEPKRRVLRLKVSSSSEEGRASPPKVSPPRREPPQQEPPKPPSKAQAKKEESPRPSQASPKSSPKAKAKAASAKAKPSQAASPKGSIPVRKELKRRASSSVETIRTLD</sequence>
<feature type="compositionally biased region" description="Basic and acidic residues" evidence="3">
    <location>
        <begin position="386"/>
        <end position="396"/>
    </location>
</feature>
<feature type="compositionally biased region" description="Polar residues" evidence="3">
    <location>
        <begin position="531"/>
        <end position="541"/>
    </location>
</feature>
<dbReference type="EMBL" id="CAXAMN010026916">
    <property type="protein sequence ID" value="CAK9106658.1"/>
    <property type="molecule type" value="Genomic_DNA"/>
</dbReference>
<proteinExistence type="predicted"/>
<feature type="compositionally biased region" description="Basic and acidic residues" evidence="3">
    <location>
        <begin position="258"/>
        <end position="273"/>
    </location>
</feature>
<evidence type="ECO:0000259" key="4">
    <source>
        <dbReference type="PROSITE" id="PS50158"/>
    </source>
</evidence>
<feature type="compositionally biased region" description="Low complexity" evidence="3">
    <location>
        <begin position="488"/>
        <end position="517"/>
    </location>
</feature>
<dbReference type="InterPro" id="IPR001878">
    <property type="entry name" value="Znf_CCHC"/>
</dbReference>
<protein>
    <recommendedName>
        <fullName evidence="4">CCHC-type domain-containing protein</fullName>
    </recommendedName>
</protein>
<evidence type="ECO:0000256" key="1">
    <source>
        <dbReference type="PROSITE-ProRule" id="PRU00047"/>
    </source>
</evidence>
<accession>A0ABP0S2S2</accession>